<organism evidence="1 2">
    <name type="scientific">Arcticibacterium luteifluviistationis</name>
    <dbReference type="NCBI Taxonomy" id="1784714"/>
    <lineage>
        <taxon>Bacteria</taxon>
        <taxon>Pseudomonadati</taxon>
        <taxon>Bacteroidota</taxon>
        <taxon>Cytophagia</taxon>
        <taxon>Cytophagales</taxon>
        <taxon>Leadbetterellaceae</taxon>
        <taxon>Arcticibacterium</taxon>
    </lineage>
</organism>
<dbReference type="PANTHER" id="PTHR11669:SF8">
    <property type="entry name" value="DNA POLYMERASE III SUBUNIT DELTA"/>
    <property type="match status" value="1"/>
</dbReference>
<evidence type="ECO:0000313" key="2">
    <source>
        <dbReference type="Proteomes" id="UP000249873"/>
    </source>
</evidence>
<accession>A0A2Z4G9Q4</accession>
<proteinExistence type="predicted"/>
<evidence type="ECO:0000313" key="1">
    <source>
        <dbReference type="EMBL" id="AWV97969.1"/>
    </source>
</evidence>
<dbReference type="Pfam" id="PF13177">
    <property type="entry name" value="DNA_pol3_delta2"/>
    <property type="match status" value="1"/>
</dbReference>
<dbReference type="InterPro" id="IPR050238">
    <property type="entry name" value="DNA_Rep/Repair_Clamp_Loader"/>
</dbReference>
<reference evidence="1 2" key="1">
    <citation type="submission" date="2018-05" db="EMBL/GenBank/DDBJ databases">
        <title>Complete genome sequence of Arcticibacterium luteifluviistationis SM1504T, a cytophagaceae bacterium isolated from Arctic surface seawater.</title>
        <authorList>
            <person name="Li Y."/>
            <person name="Qin Q.-L."/>
        </authorList>
    </citation>
    <scope>NUCLEOTIDE SEQUENCE [LARGE SCALE GENOMIC DNA]</scope>
    <source>
        <strain evidence="1 2">SM1504</strain>
    </source>
</reference>
<sequence length="365" mass="41244">MRFSDIIGLEEQKATLVSAVKKNHVAHAQLFHGSEGSGNLALALAFGAYVNCENPTETDSCGACAACSKIDKLAHPDVSFIFPTAGGKKISSETFMAEWRSFAQENVYGNLTDWLEKIEIKQGNIPVEEARKLIQNLSLKSYEGGYKLVYIWLPELLSISTANAILKILEEPPGKTFFLLVCNNSQSLLTTILSRVQRFAVPKFRDEDVKAYLLRKGITEDRAKELTILANGNLNKAIKQSSSNNTNEHDWFAGWMRFCYAFNLTELVNCSEEFDSFSKEQQKNMLEYSLTIFREIFLVAGGNDNLVKLEQKQLEFVQKFSKVFNINNLQKISELMDEGIFHIERNVRAKMVLLDTSLKLARLIK</sequence>
<gene>
    <name evidence="1" type="ORF">DJ013_07215</name>
</gene>
<dbReference type="OrthoDB" id="9811073at2"/>
<dbReference type="Proteomes" id="UP000249873">
    <property type="component" value="Chromosome"/>
</dbReference>
<dbReference type="SUPFAM" id="SSF52540">
    <property type="entry name" value="P-loop containing nucleoside triphosphate hydrolases"/>
    <property type="match status" value="1"/>
</dbReference>
<dbReference type="RefSeq" id="WP_111371071.1">
    <property type="nucleotide sequence ID" value="NZ_CP029480.1"/>
</dbReference>
<dbReference type="GO" id="GO:0006261">
    <property type="term" value="P:DNA-templated DNA replication"/>
    <property type="evidence" value="ECO:0007669"/>
    <property type="project" value="TreeGrafter"/>
</dbReference>
<protein>
    <submittedName>
        <fullName evidence="1">DNA polymerase III subunit delta</fullName>
    </submittedName>
</protein>
<dbReference type="AlphaFoldDB" id="A0A2Z4G9Q4"/>
<dbReference type="KEGG" id="als:DJ013_07215"/>
<dbReference type="Gene3D" id="3.40.50.300">
    <property type="entry name" value="P-loop containing nucleotide triphosphate hydrolases"/>
    <property type="match status" value="1"/>
</dbReference>
<dbReference type="EMBL" id="CP029480">
    <property type="protein sequence ID" value="AWV97969.1"/>
    <property type="molecule type" value="Genomic_DNA"/>
</dbReference>
<name>A0A2Z4G9Q4_9BACT</name>
<dbReference type="PANTHER" id="PTHR11669">
    <property type="entry name" value="REPLICATION FACTOR C / DNA POLYMERASE III GAMMA-TAU SUBUNIT"/>
    <property type="match status" value="1"/>
</dbReference>
<dbReference type="InterPro" id="IPR027417">
    <property type="entry name" value="P-loop_NTPase"/>
</dbReference>
<keyword evidence="2" id="KW-1185">Reference proteome</keyword>